<dbReference type="AlphaFoldDB" id="A0A2H3C4L8"/>
<reference evidence="3" key="1">
    <citation type="journal article" date="2017" name="Nat. Ecol. Evol.">
        <title>Genome expansion and lineage-specific genetic innovations in the forest pathogenic fungi Armillaria.</title>
        <authorList>
            <person name="Sipos G."/>
            <person name="Prasanna A.N."/>
            <person name="Walter M.C."/>
            <person name="O'Connor E."/>
            <person name="Balint B."/>
            <person name="Krizsan K."/>
            <person name="Kiss B."/>
            <person name="Hess J."/>
            <person name="Varga T."/>
            <person name="Slot J."/>
            <person name="Riley R."/>
            <person name="Boka B."/>
            <person name="Rigling D."/>
            <person name="Barry K."/>
            <person name="Lee J."/>
            <person name="Mihaltcheva S."/>
            <person name="LaButti K."/>
            <person name="Lipzen A."/>
            <person name="Waldron R."/>
            <person name="Moloney N.M."/>
            <person name="Sperisen C."/>
            <person name="Kredics L."/>
            <person name="Vagvoelgyi C."/>
            <person name="Patrignani A."/>
            <person name="Fitzpatrick D."/>
            <person name="Nagy I."/>
            <person name="Doyle S."/>
            <person name="Anderson J.B."/>
            <person name="Grigoriev I.V."/>
            <person name="Gueldener U."/>
            <person name="Muensterkoetter M."/>
            <person name="Nagy L.G."/>
        </authorList>
    </citation>
    <scope>NUCLEOTIDE SEQUENCE [LARGE SCALE GENOMIC DNA]</scope>
    <source>
        <strain evidence="3">28-4</strain>
    </source>
</reference>
<keyword evidence="1" id="KW-0812">Transmembrane</keyword>
<evidence type="ECO:0000313" key="3">
    <source>
        <dbReference type="Proteomes" id="UP000218334"/>
    </source>
</evidence>
<protein>
    <submittedName>
        <fullName evidence="2">Uncharacterized protein</fullName>
    </submittedName>
</protein>
<organism evidence="2 3">
    <name type="scientific">Armillaria solidipes</name>
    <dbReference type="NCBI Taxonomy" id="1076256"/>
    <lineage>
        <taxon>Eukaryota</taxon>
        <taxon>Fungi</taxon>
        <taxon>Dikarya</taxon>
        <taxon>Basidiomycota</taxon>
        <taxon>Agaricomycotina</taxon>
        <taxon>Agaricomycetes</taxon>
        <taxon>Agaricomycetidae</taxon>
        <taxon>Agaricales</taxon>
        <taxon>Marasmiineae</taxon>
        <taxon>Physalacriaceae</taxon>
        <taxon>Armillaria</taxon>
    </lineage>
</organism>
<keyword evidence="3" id="KW-1185">Reference proteome</keyword>
<keyword evidence="1" id="KW-1133">Transmembrane helix</keyword>
<name>A0A2H3C4L8_9AGAR</name>
<keyword evidence="1" id="KW-0472">Membrane</keyword>
<dbReference type="EMBL" id="KZ293415">
    <property type="protein sequence ID" value="PBK78001.1"/>
    <property type="molecule type" value="Genomic_DNA"/>
</dbReference>
<sequence>MSPLRGLSRVSPYSLPIRLSFAHHAYTSYYLFILFYYFILLFYLYLNASPYLSYYPAFPFHFYTSKFRNKLPFHLSGRGPPTSAYLNPHINPSDGHSNTSAT</sequence>
<feature type="transmembrane region" description="Helical" evidence="1">
    <location>
        <begin position="28"/>
        <end position="46"/>
    </location>
</feature>
<proteinExistence type="predicted"/>
<gene>
    <name evidence="2" type="ORF">ARMSODRAFT_18201</name>
</gene>
<evidence type="ECO:0000313" key="2">
    <source>
        <dbReference type="EMBL" id="PBK78001.1"/>
    </source>
</evidence>
<accession>A0A2H3C4L8</accession>
<dbReference type="Proteomes" id="UP000218334">
    <property type="component" value="Unassembled WGS sequence"/>
</dbReference>
<evidence type="ECO:0000256" key="1">
    <source>
        <dbReference type="SAM" id="Phobius"/>
    </source>
</evidence>